<feature type="active site" description="Phosphoserine intermediate" evidence="2">
    <location>
        <position position="104"/>
    </location>
</feature>
<comment type="cofactor">
    <cofactor evidence="3">
        <name>Zn(2+)</name>
        <dbReference type="ChEBI" id="CHEBI:29105"/>
    </cofactor>
    <text evidence="3">Binds 2 Zn(2+) ions.</text>
</comment>
<dbReference type="Pfam" id="PF00245">
    <property type="entry name" value="Alk_phosphatase"/>
    <property type="match status" value="1"/>
</dbReference>
<accession>A0A934QZR6</accession>
<feature type="binding site" evidence="3">
    <location>
        <position position="54"/>
    </location>
    <ligand>
        <name>Mg(2+)</name>
        <dbReference type="ChEBI" id="CHEBI:18420"/>
    </ligand>
</feature>
<dbReference type="AlphaFoldDB" id="A0A934QZR6"/>
<dbReference type="PROSITE" id="PS51318">
    <property type="entry name" value="TAT"/>
    <property type="match status" value="1"/>
</dbReference>
<feature type="binding site" evidence="3">
    <location>
        <position position="155"/>
    </location>
    <ligand>
        <name>Mg(2+)</name>
        <dbReference type="ChEBI" id="CHEBI:18420"/>
    </ligand>
</feature>
<dbReference type="InterPro" id="IPR006311">
    <property type="entry name" value="TAT_signal"/>
</dbReference>
<dbReference type="Gene3D" id="1.10.60.40">
    <property type="match status" value="1"/>
</dbReference>
<keyword evidence="3" id="KW-0460">Magnesium</keyword>
<evidence type="ECO:0000256" key="2">
    <source>
        <dbReference type="PIRSR" id="PIRSR601952-1"/>
    </source>
</evidence>
<dbReference type="GO" id="GO:0046872">
    <property type="term" value="F:metal ion binding"/>
    <property type="evidence" value="ECO:0007669"/>
    <property type="project" value="UniProtKB-KW"/>
</dbReference>
<evidence type="ECO:0000313" key="6">
    <source>
        <dbReference type="Proteomes" id="UP000600139"/>
    </source>
</evidence>
<evidence type="ECO:0000256" key="3">
    <source>
        <dbReference type="PIRSR" id="PIRSR601952-2"/>
    </source>
</evidence>
<dbReference type="SMART" id="SM00098">
    <property type="entry name" value="alkPPc"/>
    <property type="match status" value="1"/>
</dbReference>
<evidence type="ECO:0000313" key="5">
    <source>
        <dbReference type="EMBL" id="MBK1814226.1"/>
    </source>
</evidence>
<feature type="binding site" evidence="3">
    <location>
        <position position="328"/>
    </location>
    <ligand>
        <name>Zn(2+)</name>
        <dbReference type="ChEBI" id="CHEBI:29105"/>
        <label>2</label>
    </ligand>
</feature>
<dbReference type="Gene3D" id="3.40.720.10">
    <property type="entry name" value="Alkaline Phosphatase, subunit A"/>
    <property type="match status" value="1"/>
</dbReference>
<dbReference type="EMBL" id="JAENIK010000002">
    <property type="protein sequence ID" value="MBK1814226.1"/>
    <property type="molecule type" value="Genomic_DNA"/>
</dbReference>
<dbReference type="RefSeq" id="WP_200349192.1">
    <property type="nucleotide sequence ID" value="NZ_BAABHZ010000005.1"/>
</dbReference>
<organism evidence="5 6">
    <name type="scientific">Luteolibacter yonseiensis</name>
    <dbReference type="NCBI Taxonomy" id="1144680"/>
    <lineage>
        <taxon>Bacteria</taxon>
        <taxon>Pseudomonadati</taxon>
        <taxon>Verrucomicrobiota</taxon>
        <taxon>Verrucomicrobiia</taxon>
        <taxon>Verrucomicrobiales</taxon>
        <taxon>Verrucomicrobiaceae</taxon>
        <taxon>Luteolibacter</taxon>
    </lineage>
</organism>
<dbReference type="PANTHER" id="PTHR11596">
    <property type="entry name" value="ALKALINE PHOSPHATASE"/>
    <property type="match status" value="1"/>
</dbReference>
<feature type="binding site" evidence="3">
    <location>
        <position position="157"/>
    </location>
    <ligand>
        <name>Mg(2+)</name>
        <dbReference type="ChEBI" id="CHEBI:18420"/>
    </ligand>
</feature>
<feature type="binding site" evidence="3">
    <location>
        <position position="290"/>
    </location>
    <ligand>
        <name>Zn(2+)</name>
        <dbReference type="ChEBI" id="CHEBI:29105"/>
        <label>2</label>
    </ligand>
</feature>
<protein>
    <submittedName>
        <fullName evidence="5">Alkaline phosphatase</fullName>
    </submittedName>
</protein>
<dbReference type="InterPro" id="IPR017850">
    <property type="entry name" value="Alkaline_phosphatase_core_sf"/>
</dbReference>
<dbReference type="SUPFAM" id="SSF53649">
    <property type="entry name" value="Alkaline phosphatase-like"/>
    <property type="match status" value="1"/>
</dbReference>
<keyword evidence="6" id="KW-1185">Reference proteome</keyword>
<comment type="cofactor">
    <cofactor evidence="3">
        <name>Mg(2+)</name>
        <dbReference type="ChEBI" id="CHEBI:18420"/>
    </cofactor>
    <text evidence="3">Binds 1 Mg(2+) ion.</text>
</comment>
<feature type="binding site" evidence="3">
    <location>
        <position position="281"/>
    </location>
    <ligand>
        <name>Mg(2+)</name>
        <dbReference type="ChEBI" id="CHEBI:18420"/>
    </ligand>
</feature>
<evidence type="ECO:0000256" key="4">
    <source>
        <dbReference type="RuleBase" id="RU003946"/>
    </source>
</evidence>
<reference evidence="5" key="1">
    <citation type="submission" date="2021-01" db="EMBL/GenBank/DDBJ databases">
        <title>Modified the classification status of verrucomicrobia.</title>
        <authorList>
            <person name="Feng X."/>
        </authorList>
    </citation>
    <scope>NUCLEOTIDE SEQUENCE</scope>
    <source>
        <strain evidence="5">JCM 18052</strain>
    </source>
</reference>
<proteinExistence type="inferred from homology"/>
<dbReference type="GO" id="GO:0004035">
    <property type="term" value="F:alkaline phosphatase activity"/>
    <property type="evidence" value="ECO:0007669"/>
    <property type="project" value="TreeGrafter"/>
</dbReference>
<dbReference type="InterPro" id="IPR001952">
    <property type="entry name" value="Alkaline_phosphatase"/>
</dbReference>
<feature type="binding site" evidence="3">
    <location>
        <position position="54"/>
    </location>
    <ligand>
        <name>Zn(2+)</name>
        <dbReference type="ChEBI" id="CHEBI:29105"/>
        <label>2</label>
    </ligand>
</feature>
<dbReference type="PANTHER" id="PTHR11596:SF5">
    <property type="entry name" value="ALKALINE PHOSPHATASE"/>
    <property type="match status" value="1"/>
</dbReference>
<gene>
    <name evidence="5" type="ORF">JIN84_01210</name>
</gene>
<sequence length="473" mass="50443">MNTHSTSSEIGRRDWLKAASLTSAAALFSNSIATAESTGKPAGKVRGVIFMVSDGMSPGVLTLAESYSKLTRNKGTQWWSLMNDRNAARGLMDTASANSMVTDSAAASSAWGGGQRVNNGAINVSPDGKEITPIAAILKKKDVRIGLVSTATITHATPAGFAATTAKRGDEDDIAPQYLDRVDVILGGGSGHFNGKDRGDKRDLSGDFAKAGYGVVSNRDGLLAAREEKLLGTFTRGHLPFTIDRDQNAEMAKAVPTLTEMSQAALTRFLASDKPFLLQIEGARIDHAAHLNDIGALLNEQLAFDDALAAVLVLIAKRDDVLLVVTSDHGNANPGLNGTGNAYTDTTKRFARIANMKSSYERLFGEWEKIKDGDAGQLTKLIKENLDFTLKPDEATALIEIFQKHPVVEWNEQLSKPEGLLGQFAGNRTAIGWTGTSHTSDPTLVSALGPQSDRFAGMVKNSDVFGHLMEALG</sequence>
<comment type="similarity">
    <text evidence="4">Belongs to the alkaline phosphatase family.</text>
</comment>
<feature type="binding site" evidence="3">
    <location>
        <position position="438"/>
    </location>
    <ligand>
        <name>Zn(2+)</name>
        <dbReference type="ChEBI" id="CHEBI:29105"/>
        <label>2</label>
    </ligand>
</feature>
<feature type="binding site" evidence="3">
    <location>
        <position position="329"/>
    </location>
    <ligand>
        <name>Zn(2+)</name>
        <dbReference type="ChEBI" id="CHEBI:29105"/>
        <label>2</label>
    </ligand>
</feature>
<keyword evidence="3" id="KW-0862">Zinc</keyword>
<dbReference type="PRINTS" id="PR00113">
    <property type="entry name" value="ALKPHPHTASE"/>
</dbReference>
<dbReference type="CDD" id="cd16012">
    <property type="entry name" value="ALP"/>
    <property type="match status" value="1"/>
</dbReference>
<name>A0A934QZR6_9BACT</name>
<dbReference type="Proteomes" id="UP000600139">
    <property type="component" value="Unassembled WGS sequence"/>
</dbReference>
<keyword evidence="1" id="KW-0597">Phosphoprotein</keyword>
<comment type="caution">
    <text evidence="5">The sequence shown here is derived from an EMBL/GenBank/DDBJ whole genome shotgun (WGS) entry which is preliminary data.</text>
</comment>
<feature type="binding site" evidence="3">
    <location>
        <position position="286"/>
    </location>
    <ligand>
        <name>Zn(2+)</name>
        <dbReference type="ChEBI" id="CHEBI:29105"/>
        <label>2</label>
    </ligand>
</feature>
<keyword evidence="3" id="KW-0479">Metal-binding</keyword>
<evidence type="ECO:0000256" key="1">
    <source>
        <dbReference type="ARBA" id="ARBA00022553"/>
    </source>
</evidence>